<keyword evidence="8" id="KW-0677">Repeat</keyword>
<comment type="similarity">
    <text evidence="14">Belongs to the RBR family. RNF144 subfamily.</text>
</comment>
<dbReference type="GO" id="GO:0005634">
    <property type="term" value="C:nucleus"/>
    <property type="evidence" value="ECO:0007669"/>
    <property type="project" value="UniProtKB-ARBA"/>
</dbReference>
<keyword evidence="5" id="KW-0808">Transferase</keyword>
<comment type="catalytic activity">
    <reaction evidence="1">
        <text>[E2 ubiquitin-conjugating enzyme]-S-ubiquitinyl-L-cysteine + [acceptor protein]-L-lysine = [E2 ubiquitin-conjugating enzyme]-L-cysteine + [acceptor protein]-N(6)-ubiquitinyl-L-lysine.</text>
        <dbReference type="EC" id="2.3.2.31"/>
    </reaction>
</comment>
<dbReference type="EC" id="2.3.2.31" evidence="4"/>
<dbReference type="EMBL" id="WJQU01000002">
    <property type="protein sequence ID" value="KAJ6644242.1"/>
    <property type="molecule type" value="Genomic_DNA"/>
</dbReference>
<proteinExistence type="inferred from homology"/>
<evidence type="ECO:0000256" key="1">
    <source>
        <dbReference type="ARBA" id="ARBA00001798"/>
    </source>
</evidence>
<evidence type="ECO:0000313" key="19">
    <source>
        <dbReference type="EMBL" id="KAJ6644242.1"/>
    </source>
</evidence>
<keyword evidence="7" id="KW-0479">Metal-binding</keyword>
<evidence type="ECO:0000256" key="3">
    <source>
        <dbReference type="ARBA" id="ARBA00004906"/>
    </source>
</evidence>
<keyword evidence="6" id="KW-0812">Transmembrane</keyword>
<dbReference type="FunFam" id="3.30.40.10:FF:000051">
    <property type="entry name" value="RBR-type E3 ubiquitin transferase"/>
    <property type="match status" value="1"/>
</dbReference>
<dbReference type="InterPro" id="IPR002867">
    <property type="entry name" value="IBR_dom"/>
</dbReference>
<accession>A0A9Q0N634</accession>
<dbReference type="Proteomes" id="UP001151699">
    <property type="component" value="Chromosome B"/>
</dbReference>
<keyword evidence="20" id="KW-1185">Reference proteome</keyword>
<comment type="pathway">
    <text evidence="3">Protein modification; protein ubiquitination.</text>
</comment>
<sequence length="474" mass="55584">MSNLQPGSSGANNVPRRDFEWEEWARSDFGSDSDELFMDSDEDDDMLLARQLSLLMINSKNYEADEENSNATVMESRGVDDKRKSMCEICTDESDDMISYGCTHRYCRDCIKTTLETAINDGHTDSFNCPEANCAVNASENFIKMVVSPKVFLRYETFQIKKAVGDMDDVVYCPLEGCDAIIETDGSGSAECSKCHRLFCTLCLKLYHGNTDCELTEEERTDDCRRNRDEELAEKILLQESQDELLIEQIERANEEWLRRMREEQEEIRRMEQIVEEQENRRLEEERRREEAERQLEAQRKRDEEFQRLVKENEEREARQARQAREARQKQEETKQAEKASEETILRTTKKCPNCKSPIEFELKCYYSALGNNQFVLLPYGVNRQPFCFYMNHMYRNRLMSTLEKYSNLPQTKDPNVDMCDLYPKGFYYIRNFTADLSSIRNIIAPGLYKCQNKIFKKEESVPALGYLLIIKTF</sequence>
<evidence type="ECO:0000256" key="16">
    <source>
        <dbReference type="SAM" id="MobiDB-lite"/>
    </source>
</evidence>
<comment type="subcellular location">
    <subcellularLocation>
        <location evidence="2">Membrane</location>
        <topology evidence="2">Single-pass membrane protein</topology>
    </subcellularLocation>
</comment>
<dbReference type="InterPro" id="IPR010512">
    <property type="entry name" value="DUF1091"/>
</dbReference>
<feature type="domain" description="RING-type" evidence="17">
    <location>
        <begin position="87"/>
        <end position="130"/>
    </location>
</feature>
<dbReference type="GO" id="GO:0016567">
    <property type="term" value="P:protein ubiquitination"/>
    <property type="evidence" value="ECO:0007669"/>
    <property type="project" value="InterPro"/>
</dbReference>
<dbReference type="AlphaFoldDB" id="A0A9Q0N634"/>
<dbReference type="Gene3D" id="3.30.40.10">
    <property type="entry name" value="Zinc/RING finger domain, C3HC4 (zinc finger)"/>
    <property type="match status" value="1"/>
</dbReference>
<keyword evidence="11" id="KW-0862">Zinc</keyword>
<dbReference type="PANTHER" id="PTHR11685">
    <property type="entry name" value="RBR FAMILY RING FINGER AND IBR DOMAIN-CONTAINING"/>
    <property type="match status" value="1"/>
</dbReference>
<evidence type="ECO:0000256" key="2">
    <source>
        <dbReference type="ARBA" id="ARBA00004167"/>
    </source>
</evidence>
<dbReference type="PROSITE" id="PS00518">
    <property type="entry name" value="ZF_RING_1"/>
    <property type="match status" value="1"/>
</dbReference>
<evidence type="ECO:0000256" key="5">
    <source>
        <dbReference type="ARBA" id="ARBA00022679"/>
    </source>
</evidence>
<dbReference type="InterPro" id="IPR044066">
    <property type="entry name" value="TRIAD_supradom"/>
</dbReference>
<feature type="region of interest" description="Disordered" evidence="16">
    <location>
        <begin position="312"/>
        <end position="343"/>
    </location>
</feature>
<keyword evidence="13" id="KW-0472">Membrane</keyword>
<dbReference type="SMART" id="SM00184">
    <property type="entry name" value="RING"/>
    <property type="match status" value="1"/>
</dbReference>
<keyword evidence="10" id="KW-0833">Ubl conjugation pathway</keyword>
<keyword evidence="12" id="KW-1133">Transmembrane helix</keyword>
<comment type="caution">
    <text evidence="19">The sequence shown here is derived from an EMBL/GenBank/DDBJ whole genome shotgun (WGS) entry which is preliminary data.</text>
</comment>
<evidence type="ECO:0000256" key="15">
    <source>
        <dbReference type="PROSITE-ProRule" id="PRU00175"/>
    </source>
</evidence>
<evidence type="ECO:0000256" key="7">
    <source>
        <dbReference type="ARBA" id="ARBA00022723"/>
    </source>
</evidence>
<protein>
    <recommendedName>
        <fullName evidence="4">RBR-type E3 ubiquitin transferase</fullName>
        <ecNumber evidence="4">2.3.2.31</ecNumber>
    </recommendedName>
</protein>
<dbReference type="Pfam" id="PF06477">
    <property type="entry name" value="DUF1091"/>
    <property type="match status" value="1"/>
</dbReference>
<evidence type="ECO:0000256" key="6">
    <source>
        <dbReference type="ARBA" id="ARBA00022692"/>
    </source>
</evidence>
<dbReference type="InterPro" id="IPR018957">
    <property type="entry name" value="Znf_C3HC4_RING-type"/>
</dbReference>
<evidence type="ECO:0000256" key="10">
    <source>
        <dbReference type="ARBA" id="ARBA00022786"/>
    </source>
</evidence>
<evidence type="ECO:0000256" key="4">
    <source>
        <dbReference type="ARBA" id="ARBA00012251"/>
    </source>
</evidence>
<dbReference type="OrthoDB" id="69641at2759"/>
<evidence type="ECO:0000256" key="14">
    <source>
        <dbReference type="ARBA" id="ARBA00038342"/>
    </source>
</evidence>
<dbReference type="PROSITE" id="PS51873">
    <property type="entry name" value="TRIAD"/>
    <property type="match status" value="1"/>
</dbReference>
<dbReference type="CDD" id="cd20341">
    <property type="entry name" value="BRcat_RBR_RNF14"/>
    <property type="match status" value="1"/>
</dbReference>
<evidence type="ECO:0000256" key="13">
    <source>
        <dbReference type="ARBA" id="ARBA00023136"/>
    </source>
</evidence>
<keyword evidence="9 15" id="KW-0863">Zinc-finger</keyword>
<gene>
    <name evidence="19" type="primary">Rnf14</name>
    <name evidence="19" type="ORF">Bhyg_09209</name>
</gene>
<evidence type="ECO:0000256" key="8">
    <source>
        <dbReference type="ARBA" id="ARBA00022737"/>
    </source>
</evidence>
<evidence type="ECO:0000313" key="20">
    <source>
        <dbReference type="Proteomes" id="UP001151699"/>
    </source>
</evidence>
<dbReference type="InterPro" id="IPR001841">
    <property type="entry name" value="Znf_RING"/>
</dbReference>
<evidence type="ECO:0000259" key="18">
    <source>
        <dbReference type="PROSITE" id="PS51873"/>
    </source>
</evidence>
<dbReference type="GO" id="GO:0008270">
    <property type="term" value="F:zinc ion binding"/>
    <property type="evidence" value="ECO:0007669"/>
    <property type="project" value="UniProtKB-KW"/>
</dbReference>
<feature type="domain" description="RING-type" evidence="18">
    <location>
        <begin position="83"/>
        <end position="429"/>
    </location>
</feature>
<dbReference type="InterPro" id="IPR017907">
    <property type="entry name" value="Znf_RING_CS"/>
</dbReference>
<dbReference type="GO" id="GO:0031090">
    <property type="term" value="C:organelle membrane"/>
    <property type="evidence" value="ECO:0007669"/>
    <property type="project" value="UniProtKB-ARBA"/>
</dbReference>
<evidence type="ECO:0000256" key="12">
    <source>
        <dbReference type="ARBA" id="ARBA00022989"/>
    </source>
</evidence>
<dbReference type="PROSITE" id="PS50089">
    <property type="entry name" value="ZF_RING_2"/>
    <property type="match status" value="1"/>
</dbReference>
<dbReference type="SMART" id="SM00647">
    <property type="entry name" value="IBR"/>
    <property type="match status" value="1"/>
</dbReference>
<evidence type="ECO:0000259" key="17">
    <source>
        <dbReference type="PROSITE" id="PS50089"/>
    </source>
</evidence>
<dbReference type="InterPro" id="IPR013083">
    <property type="entry name" value="Znf_RING/FYVE/PHD"/>
</dbReference>
<dbReference type="GO" id="GO:0005737">
    <property type="term" value="C:cytoplasm"/>
    <property type="evidence" value="ECO:0007669"/>
    <property type="project" value="UniProtKB-ARBA"/>
</dbReference>
<evidence type="ECO:0000256" key="11">
    <source>
        <dbReference type="ARBA" id="ARBA00022833"/>
    </source>
</evidence>
<organism evidence="19 20">
    <name type="scientific">Pseudolycoriella hygida</name>
    <dbReference type="NCBI Taxonomy" id="35572"/>
    <lineage>
        <taxon>Eukaryota</taxon>
        <taxon>Metazoa</taxon>
        <taxon>Ecdysozoa</taxon>
        <taxon>Arthropoda</taxon>
        <taxon>Hexapoda</taxon>
        <taxon>Insecta</taxon>
        <taxon>Pterygota</taxon>
        <taxon>Neoptera</taxon>
        <taxon>Endopterygota</taxon>
        <taxon>Diptera</taxon>
        <taxon>Nematocera</taxon>
        <taxon>Sciaroidea</taxon>
        <taxon>Sciaridae</taxon>
        <taxon>Pseudolycoriella</taxon>
    </lineage>
</organism>
<evidence type="ECO:0000256" key="9">
    <source>
        <dbReference type="ARBA" id="ARBA00022771"/>
    </source>
</evidence>
<dbReference type="Pfam" id="PF00097">
    <property type="entry name" value="zf-C3HC4"/>
    <property type="match status" value="1"/>
</dbReference>
<dbReference type="InterPro" id="IPR031127">
    <property type="entry name" value="E3_UB_ligase_RBR"/>
</dbReference>
<name>A0A9Q0N634_9DIPT</name>
<dbReference type="SUPFAM" id="SSF57850">
    <property type="entry name" value="RING/U-box"/>
    <property type="match status" value="2"/>
</dbReference>
<dbReference type="GO" id="GO:0061630">
    <property type="term" value="F:ubiquitin protein ligase activity"/>
    <property type="evidence" value="ECO:0007669"/>
    <property type="project" value="UniProtKB-EC"/>
</dbReference>
<dbReference type="Pfam" id="PF01485">
    <property type="entry name" value="IBR"/>
    <property type="match status" value="1"/>
</dbReference>
<reference evidence="19" key="1">
    <citation type="submission" date="2022-07" db="EMBL/GenBank/DDBJ databases">
        <authorList>
            <person name="Trinca V."/>
            <person name="Uliana J.V.C."/>
            <person name="Torres T.T."/>
            <person name="Ward R.J."/>
            <person name="Monesi N."/>
        </authorList>
    </citation>
    <scope>NUCLEOTIDE SEQUENCE</scope>
    <source>
        <strain evidence="19">HSMRA1968</strain>
        <tissue evidence="19">Whole embryos</tissue>
    </source>
</reference>